<evidence type="ECO:0000313" key="2">
    <source>
        <dbReference type="EMBL" id="QHT29545.1"/>
    </source>
</evidence>
<organism evidence="2">
    <name type="scientific">viral metagenome</name>
    <dbReference type="NCBI Taxonomy" id="1070528"/>
    <lineage>
        <taxon>unclassified sequences</taxon>
        <taxon>metagenomes</taxon>
        <taxon>organismal metagenomes</taxon>
    </lineage>
</organism>
<dbReference type="AlphaFoldDB" id="A0A6C0EQG8"/>
<feature type="region of interest" description="Disordered" evidence="1">
    <location>
        <begin position="32"/>
        <end position="53"/>
    </location>
</feature>
<protein>
    <submittedName>
        <fullName evidence="2">Uncharacterized protein</fullName>
    </submittedName>
</protein>
<accession>A0A6C0EQG8</accession>
<proteinExistence type="predicted"/>
<evidence type="ECO:0000256" key="1">
    <source>
        <dbReference type="SAM" id="MobiDB-lite"/>
    </source>
</evidence>
<feature type="compositionally biased region" description="Low complexity" evidence="1">
    <location>
        <begin position="36"/>
        <end position="47"/>
    </location>
</feature>
<name>A0A6C0EQG8_9ZZZZ</name>
<dbReference type="EMBL" id="MN738878">
    <property type="protein sequence ID" value="QHT29545.1"/>
    <property type="molecule type" value="Genomic_DNA"/>
</dbReference>
<sequence length="68" mass="8186">MVCKISMGQTESQPEKYEYRTCCRITCCERPKKPTQETQESQETQETQETKKKRHRVDCFYVDCIYSH</sequence>
<reference evidence="2" key="1">
    <citation type="journal article" date="2020" name="Nature">
        <title>Giant virus diversity and host interactions through global metagenomics.</title>
        <authorList>
            <person name="Schulz F."/>
            <person name="Roux S."/>
            <person name="Paez-Espino D."/>
            <person name="Jungbluth S."/>
            <person name="Walsh D.A."/>
            <person name="Denef V.J."/>
            <person name="McMahon K.D."/>
            <person name="Konstantinidis K.T."/>
            <person name="Eloe-Fadrosh E.A."/>
            <person name="Kyrpides N.C."/>
            <person name="Woyke T."/>
        </authorList>
    </citation>
    <scope>NUCLEOTIDE SEQUENCE</scope>
    <source>
        <strain evidence="2">GVMAG-M-3300005589-24</strain>
    </source>
</reference>